<dbReference type="Proteomes" id="UP000238042">
    <property type="component" value="Unassembled WGS sequence"/>
</dbReference>
<feature type="domain" description="FAD dependent oxidoreductase" evidence="2">
    <location>
        <begin position="3"/>
        <end position="326"/>
    </location>
</feature>
<dbReference type="Pfam" id="PF01266">
    <property type="entry name" value="DAO"/>
    <property type="match status" value="1"/>
</dbReference>
<keyword evidence="4" id="KW-1185">Reference proteome</keyword>
<proteinExistence type="predicted"/>
<dbReference type="RefSeq" id="WP_105192449.1">
    <property type="nucleotide sequence ID" value="NZ_PSZM01000043.1"/>
</dbReference>
<evidence type="ECO:0000256" key="1">
    <source>
        <dbReference type="ARBA" id="ARBA00023002"/>
    </source>
</evidence>
<organism evidence="3 4">
    <name type="scientific">Apibacter adventoris</name>
    <dbReference type="NCBI Taxonomy" id="1679466"/>
    <lineage>
        <taxon>Bacteria</taxon>
        <taxon>Pseudomonadati</taxon>
        <taxon>Bacteroidota</taxon>
        <taxon>Flavobacteriia</taxon>
        <taxon>Flavobacteriales</taxon>
        <taxon>Weeksellaceae</taxon>
        <taxon>Apibacter</taxon>
    </lineage>
</organism>
<dbReference type="InterPro" id="IPR006076">
    <property type="entry name" value="FAD-dep_OxRdtase"/>
</dbReference>
<name>A0A2S8A8X6_9FLAO</name>
<accession>A0A2S8A8X6</accession>
<dbReference type="OrthoDB" id="214253at2"/>
<dbReference type="GO" id="GO:0005737">
    <property type="term" value="C:cytoplasm"/>
    <property type="evidence" value="ECO:0007669"/>
    <property type="project" value="TreeGrafter"/>
</dbReference>
<dbReference type="PANTHER" id="PTHR13847:SF289">
    <property type="entry name" value="GLYCINE OXIDASE"/>
    <property type="match status" value="1"/>
</dbReference>
<sequence>MLDYLIIGQGLAGTCLSHKLIKENKTFKVVDIVSNSASFVSSGMYNPVVLKRFTPVWNAQKEITKLIDEFTQLEKLLQVKLVYQSNLYRIFSNEDEVKTWIKKSQRNENLIPFLDSNVYENINPFIKANFGYGKVKHCGKIFVRELLREFRKYLISKNQLIDDIFDFNSLVIKSNYIEYKGLKAGKLVFCDGYALKENPFFKHLPMEGLKGETMVIHANGLGLKDIVKSKVFIMPMEKDYYYVGATYYYREVNDEISEEGKIELIENLNKFLQIDYKIIKQFAGIRPTVIDRRPLLGCHPEKSNVYIFNGLGSRGVMLAPTMAEEIYDFMEYSIKLQNEVDIRRFE</sequence>
<dbReference type="AlphaFoldDB" id="A0A2S8A8X6"/>
<comment type="caution">
    <text evidence="3">The sequence shown here is derived from an EMBL/GenBank/DDBJ whole genome shotgun (WGS) entry which is preliminary data.</text>
</comment>
<reference evidence="3 4" key="1">
    <citation type="submission" date="2018-02" db="EMBL/GenBank/DDBJ databases">
        <title>Genome sequences of Apibacter spp., gut symbionts of Asian honey bees.</title>
        <authorList>
            <person name="Kwong W.K."/>
            <person name="Steele M.I."/>
            <person name="Moran N.A."/>
        </authorList>
    </citation>
    <scope>NUCLEOTIDE SEQUENCE [LARGE SCALE GENOMIC DNA]</scope>
    <source>
        <strain evidence="4">wkB301</strain>
    </source>
</reference>
<dbReference type="SUPFAM" id="SSF51971">
    <property type="entry name" value="Nucleotide-binding domain"/>
    <property type="match status" value="1"/>
</dbReference>
<protein>
    <submittedName>
        <fullName evidence="3">FAD-dependent oxidoreductase</fullName>
    </submittedName>
</protein>
<keyword evidence="1" id="KW-0560">Oxidoreductase</keyword>
<gene>
    <name evidence="3" type="ORF">C4S77_09140</name>
</gene>
<dbReference type="Gene3D" id="3.30.9.10">
    <property type="entry name" value="D-Amino Acid Oxidase, subunit A, domain 2"/>
    <property type="match status" value="1"/>
</dbReference>
<evidence type="ECO:0000259" key="2">
    <source>
        <dbReference type="Pfam" id="PF01266"/>
    </source>
</evidence>
<evidence type="ECO:0000313" key="4">
    <source>
        <dbReference type="Proteomes" id="UP000238042"/>
    </source>
</evidence>
<dbReference type="InterPro" id="IPR036188">
    <property type="entry name" value="FAD/NAD-bd_sf"/>
</dbReference>
<dbReference type="GO" id="GO:0016491">
    <property type="term" value="F:oxidoreductase activity"/>
    <property type="evidence" value="ECO:0007669"/>
    <property type="project" value="UniProtKB-KW"/>
</dbReference>
<dbReference type="EMBL" id="PSZM01000043">
    <property type="protein sequence ID" value="PQL91011.1"/>
    <property type="molecule type" value="Genomic_DNA"/>
</dbReference>
<dbReference type="PANTHER" id="PTHR13847">
    <property type="entry name" value="SARCOSINE DEHYDROGENASE-RELATED"/>
    <property type="match status" value="1"/>
</dbReference>
<evidence type="ECO:0000313" key="3">
    <source>
        <dbReference type="EMBL" id="PQL91011.1"/>
    </source>
</evidence>
<dbReference type="Gene3D" id="3.50.50.60">
    <property type="entry name" value="FAD/NAD(P)-binding domain"/>
    <property type="match status" value="1"/>
</dbReference>